<gene>
    <name evidence="9" type="ORF">DY78_GL002257</name>
</gene>
<dbReference type="InterPro" id="IPR001579">
    <property type="entry name" value="Glyco_hydro_18_chit_AS"/>
</dbReference>
<dbReference type="EMBL" id="AYGX02000178">
    <property type="protein sequence ID" value="KRO22189.1"/>
    <property type="molecule type" value="Genomic_DNA"/>
</dbReference>
<dbReference type="Pfam" id="PF00704">
    <property type="entry name" value="Glyco_hydro_18"/>
    <property type="match status" value="1"/>
</dbReference>
<keyword evidence="4" id="KW-0119">Carbohydrate metabolism</keyword>
<dbReference type="InterPro" id="IPR011583">
    <property type="entry name" value="Chitinase_II/V-like_cat"/>
</dbReference>
<dbReference type="InterPro" id="IPR029070">
    <property type="entry name" value="Chitinase_insertion_sf"/>
</dbReference>
<dbReference type="Gene3D" id="3.20.20.80">
    <property type="entry name" value="Glycosidases"/>
    <property type="match status" value="1"/>
</dbReference>
<dbReference type="InterPro" id="IPR050314">
    <property type="entry name" value="Glycosyl_Hydrlase_18"/>
</dbReference>
<evidence type="ECO:0000259" key="8">
    <source>
        <dbReference type="PROSITE" id="PS51910"/>
    </source>
</evidence>
<evidence type="ECO:0000256" key="3">
    <source>
        <dbReference type="ARBA" id="ARBA00022801"/>
    </source>
</evidence>
<dbReference type="CDD" id="cd06548">
    <property type="entry name" value="GH18_chitinase"/>
    <property type="match status" value="1"/>
</dbReference>
<comment type="similarity">
    <text evidence="7">Belongs to the glycosyl hydrolase 18 family.</text>
</comment>
<keyword evidence="3 6" id="KW-0378">Hydrolase</keyword>
<dbReference type="EC" id="3.2.1.14" evidence="2"/>
<evidence type="ECO:0000313" key="10">
    <source>
        <dbReference type="Proteomes" id="UP000050920"/>
    </source>
</evidence>
<reference evidence="9 10" key="1">
    <citation type="journal article" date="2015" name="Genome Announc.">
        <title>Expanding the biotechnology potential of lactobacilli through comparative genomics of 213 strains and associated genera.</title>
        <authorList>
            <person name="Sun Z."/>
            <person name="Harris H.M."/>
            <person name="McCann A."/>
            <person name="Guo C."/>
            <person name="Argimon S."/>
            <person name="Zhang W."/>
            <person name="Yang X."/>
            <person name="Jeffery I.B."/>
            <person name="Cooney J.C."/>
            <person name="Kagawa T.F."/>
            <person name="Liu W."/>
            <person name="Song Y."/>
            <person name="Salvetti E."/>
            <person name="Wrobel A."/>
            <person name="Rasinkangas P."/>
            <person name="Parkhill J."/>
            <person name="Rea M.C."/>
            <person name="O'Sullivan O."/>
            <person name="Ritari J."/>
            <person name="Douillard F.P."/>
            <person name="Paul Ross R."/>
            <person name="Yang R."/>
            <person name="Briner A.E."/>
            <person name="Felis G.E."/>
            <person name="de Vos W.M."/>
            <person name="Barrangou R."/>
            <person name="Klaenhammer T.R."/>
            <person name="Caufield P.W."/>
            <person name="Cui Y."/>
            <person name="Zhang H."/>
            <person name="O'Toole P.W."/>
        </authorList>
    </citation>
    <scope>NUCLEOTIDE SEQUENCE [LARGE SCALE GENOMIC DNA]</scope>
    <source>
        <strain evidence="9 10">DSM 21115</strain>
    </source>
</reference>
<evidence type="ECO:0000313" key="9">
    <source>
        <dbReference type="EMBL" id="KRO22189.1"/>
    </source>
</evidence>
<dbReference type="PROSITE" id="PS01095">
    <property type="entry name" value="GH18_1"/>
    <property type="match status" value="1"/>
</dbReference>
<dbReference type="PANTHER" id="PTHR11177">
    <property type="entry name" value="CHITINASE"/>
    <property type="match status" value="1"/>
</dbReference>
<comment type="catalytic activity">
    <reaction evidence="1">
        <text>Random endo-hydrolysis of N-acetyl-beta-D-glucosaminide (1-&gt;4)-beta-linkages in chitin and chitodextrins.</text>
        <dbReference type="EC" id="3.2.1.14"/>
    </reaction>
</comment>
<feature type="domain" description="GH18" evidence="8">
    <location>
        <begin position="2"/>
        <end position="341"/>
    </location>
</feature>
<dbReference type="GO" id="GO:0008843">
    <property type="term" value="F:endochitinase activity"/>
    <property type="evidence" value="ECO:0007669"/>
    <property type="project" value="UniProtKB-EC"/>
</dbReference>
<dbReference type="Gene3D" id="3.10.50.10">
    <property type="match status" value="1"/>
</dbReference>
<evidence type="ECO:0000256" key="1">
    <source>
        <dbReference type="ARBA" id="ARBA00000822"/>
    </source>
</evidence>
<evidence type="ECO:0000256" key="4">
    <source>
        <dbReference type="ARBA" id="ARBA00023024"/>
    </source>
</evidence>
<dbReference type="Proteomes" id="UP000050920">
    <property type="component" value="Unassembled WGS sequence"/>
</dbReference>
<keyword evidence="10" id="KW-1185">Reference proteome</keyword>
<evidence type="ECO:0000256" key="7">
    <source>
        <dbReference type="RuleBase" id="RU004453"/>
    </source>
</evidence>
<evidence type="ECO:0000256" key="6">
    <source>
        <dbReference type="RuleBase" id="RU000489"/>
    </source>
</evidence>
<dbReference type="PROSITE" id="PS51910">
    <property type="entry name" value="GH18_2"/>
    <property type="match status" value="1"/>
</dbReference>
<keyword evidence="5 6" id="KW-0326">Glycosidase</keyword>
<dbReference type="GO" id="GO:0006032">
    <property type="term" value="P:chitin catabolic process"/>
    <property type="evidence" value="ECO:0007669"/>
    <property type="project" value="UniProtKB-KW"/>
</dbReference>
<dbReference type="GO" id="GO:0005975">
    <property type="term" value="P:carbohydrate metabolic process"/>
    <property type="evidence" value="ECO:0007669"/>
    <property type="project" value="InterPro"/>
</dbReference>
<keyword evidence="4" id="KW-0146">Chitin degradation</keyword>
<evidence type="ECO:0000256" key="2">
    <source>
        <dbReference type="ARBA" id="ARBA00012729"/>
    </source>
</evidence>
<keyword evidence="4" id="KW-0624">Polysaccharide degradation</keyword>
<dbReference type="InterPro" id="IPR001223">
    <property type="entry name" value="Glyco_hydro18_cat"/>
</dbReference>
<organism evidence="9 10">
    <name type="scientific">Lactiplantibacillus fabifermentans DSM 21115</name>
    <dbReference type="NCBI Taxonomy" id="1413187"/>
    <lineage>
        <taxon>Bacteria</taxon>
        <taxon>Bacillati</taxon>
        <taxon>Bacillota</taxon>
        <taxon>Bacilli</taxon>
        <taxon>Lactobacillales</taxon>
        <taxon>Lactobacillaceae</taxon>
        <taxon>Lactiplantibacillus</taxon>
    </lineage>
</organism>
<dbReference type="RefSeq" id="WP_024626281.1">
    <property type="nucleotide sequence ID" value="NZ_AYGX02000178.1"/>
</dbReference>
<dbReference type="SUPFAM" id="SSF54556">
    <property type="entry name" value="Chitinase insertion domain"/>
    <property type="match status" value="1"/>
</dbReference>
<proteinExistence type="inferred from homology"/>
<accession>A0A0R2NE71</accession>
<evidence type="ECO:0000256" key="5">
    <source>
        <dbReference type="ARBA" id="ARBA00023295"/>
    </source>
</evidence>
<protein>
    <recommendedName>
        <fullName evidence="2">chitinase</fullName>
        <ecNumber evidence="2">3.2.1.14</ecNumber>
    </recommendedName>
</protein>
<dbReference type="InterPro" id="IPR017853">
    <property type="entry name" value="GH"/>
</dbReference>
<dbReference type="PANTHER" id="PTHR11177:SF317">
    <property type="entry name" value="CHITINASE 12-RELATED"/>
    <property type="match status" value="1"/>
</dbReference>
<name>A0A0R2NE71_9LACO</name>
<dbReference type="SMART" id="SM00636">
    <property type="entry name" value="Glyco_18"/>
    <property type="match status" value="1"/>
</dbReference>
<dbReference type="SUPFAM" id="SSF51445">
    <property type="entry name" value="(Trans)glycosidases"/>
    <property type="match status" value="1"/>
</dbReference>
<dbReference type="AlphaFoldDB" id="A0A0R2NE71"/>
<comment type="caution">
    <text evidence="9">The sequence shown here is derived from an EMBL/GenBank/DDBJ whole genome shotgun (WGS) entry which is preliminary data.</text>
</comment>
<sequence>MTELVAYLHGRHEWQVENIPGERLTMLNYAFAKLNGVAIADNVPNIDRIPAIKAAYPELKINISIGGWAAEDFSDAVATAANRERLAANIVKFVQDYQFDGVDLDWEYPGVDLSGIKATPQDAQNFEAFLQELRRQLDAVSKAYIISAAVGADQELLAAMAVNGEYGYAAYLDYVNVMSYDLRGSWTEYTGHQANLFSYSSIDGALSADQAVQDLLQHGVTAEKIVVGAAAYSRDWVGSDEPSLPNALHRHAQSVGSQTTPYLDLKPLIADQPEHYFWDETAQAPYYFDGQTFRSFDDPRSLRAKADYVKHQNLGGLMLWELSLDPTADLIKAAHDQLNQS</sequence>
<dbReference type="GO" id="GO:0008061">
    <property type="term" value="F:chitin binding"/>
    <property type="evidence" value="ECO:0007669"/>
    <property type="project" value="InterPro"/>
</dbReference>